<sequence>MADEGSKELNWKEYEDITRFIYGNLGHKDGIKIVGYGQHCKVKGSSGISHQIDVLTEQTINGIKHLTAIECKFLAKKVDKDIVMKLQSIMTDAGIQSGIIVCRSGYTKDTKTYAEHVGIKLVELWEAGETDVKQGQAINFGMLDLHIDVTLTRPIITEIDFGFEKMTDEQQIMAMHYVKMYSLDGREIKFSKCIRAFSDALENEEAFDKTVTRKFAPSEKLIWNYKGEQREINEISFTGLLKRTKSKETKYFQLVDHVWLVMEEIFEKRRMTLSKSGMMYNFPYGQQKK</sequence>
<dbReference type="GO" id="GO:0004519">
    <property type="term" value="F:endonuclease activity"/>
    <property type="evidence" value="ECO:0007669"/>
    <property type="project" value="InterPro"/>
</dbReference>
<dbReference type="RefSeq" id="WP_131560456.1">
    <property type="nucleotide sequence ID" value="NZ_SJSN01000012.1"/>
</dbReference>
<dbReference type="InterPro" id="IPR011335">
    <property type="entry name" value="Restrct_endonuc-II-like"/>
</dbReference>
<name>A0A4V2MMD8_9SPHI</name>
<evidence type="ECO:0000313" key="2">
    <source>
        <dbReference type="EMBL" id="TCD05867.1"/>
    </source>
</evidence>
<comment type="caution">
    <text evidence="2">The sequence shown here is derived from an EMBL/GenBank/DDBJ whole genome shotgun (WGS) entry which is preliminary data.</text>
</comment>
<dbReference type="Pfam" id="PF04471">
    <property type="entry name" value="Mrr_cat"/>
    <property type="match status" value="1"/>
</dbReference>
<reference evidence="2 3" key="1">
    <citation type="submission" date="2019-02" db="EMBL/GenBank/DDBJ databases">
        <title>Pedobacter sp. RP-3-11 sp. nov., isolated from Arctic soil.</title>
        <authorList>
            <person name="Dahal R.H."/>
        </authorList>
    </citation>
    <scope>NUCLEOTIDE SEQUENCE [LARGE SCALE GENOMIC DNA]</scope>
    <source>
        <strain evidence="2 3">RP-3-11</strain>
    </source>
</reference>
<dbReference type="SUPFAM" id="SSF52980">
    <property type="entry name" value="Restriction endonuclease-like"/>
    <property type="match status" value="1"/>
</dbReference>
<dbReference type="GO" id="GO:0009307">
    <property type="term" value="P:DNA restriction-modification system"/>
    <property type="evidence" value="ECO:0007669"/>
    <property type="project" value="InterPro"/>
</dbReference>
<dbReference type="AlphaFoldDB" id="A0A4V2MMD8"/>
<dbReference type="Gene3D" id="3.40.1350.10">
    <property type="match status" value="1"/>
</dbReference>
<feature type="domain" description="Restriction endonuclease type IV Mrr" evidence="1">
    <location>
        <begin position="8"/>
        <end position="123"/>
    </location>
</feature>
<dbReference type="Proteomes" id="UP000291485">
    <property type="component" value="Unassembled WGS sequence"/>
</dbReference>
<evidence type="ECO:0000313" key="3">
    <source>
        <dbReference type="Proteomes" id="UP000291485"/>
    </source>
</evidence>
<gene>
    <name evidence="2" type="ORF">EZ449_15500</name>
</gene>
<dbReference type="InterPro" id="IPR011856">
    <property type="entry name" value="tRNA_endonuc-like_dom_sf"/>
</dbReference>
<dbReference type="InterPro" id="IPR007560">
    <property type="entry name" value="Restrct_endonuc_IV_Mrr"/>
</dbReference>
<protein>
    <recommendedName>
        <fullName evidence="1">Restriction endonuclease type IV Mrr domain-containing protein</fullName>
    </recommendedName>
</protein>
<dbReference type="EMBL" id="SJSN01000012">
    <property type="protein sequence ID" value="TCD05867.1"/>
    <property type="molecule type" value="Genomic_DNA"/>
</dbReference>
<organism evidence="2 3">
    <name type="scientific">Pedobacter frigidisoli</name>
    <dbReference type="NCBI Taxonomy" id="2530455"/>
    <lineage>
        <taxon>Bacteria</taxon>
        <taxon>Pseudomonadati</taxon>
        <taxon>Bacteroidota</taxon>
        <taxon>Sphingobacteriia</taxon>
        <taxon>Sphingobacteriales</taxon>
        <taxon>Sphingobacteriaceae</taxon>
        <taxon>Pedobacter</taxon>
    </lineage>
</organism>
<proteinExistence type="predicted"/>
<dbReference type="OrthoDB" id="744987at2"/>
<dbReference type="GO" id="GO:0003677">
    <property type="term" value="F:DNA binding"/>
    <property type="evidence" value="ECO:0007669"/>
    <property type="project" value="InterPro"/>
</dbReference>
<keyword evidence="3" id="KW-1185">Reference proteome</keyword>
<accession>A0A4V2MMD8</accession>
<evidence type="ECO:0000259" key="1">
    <source>
        <dbReference type="Pfam" id="PF04471"/>
    </source>
</evidence>